<dbReference type="GO" id="GO:0008168">
    <property type="term" value="F:methyltransferase activity"/>
    <property type="evidence" value="ECO:0007669"/>
    <property type="project" value="UniProtKB-KW"/>
</dbReference>
<accession>S9VUK8</accession>
<reference evidence="3 4" key="1">
    <citation type="journal article" date="2013" name="PLoS ONE">
        <title>Predicting the Proteins of Angomonas deanei, Strigomonas culicis and Their Respective Endosymbionts Reveals New Aspects of the Trypanosomatidae Family.</title>
        <authorList>
            <person name="Motta M.C."/>
            <person name="Martins A.C."/>
            <person name="de Souza S.S."/>
            <person name="Catta-Preta C.M."/>
            <person name="Silva R."/>
            <person name="Klein C.C."/>
            <person name="de Almeida L.G."/>
            <person name="de Lima Cunha O."/>
            <person name="Ciapina L.P."/>
            <person name="Brocchi M."/>
            <person name="Colabardini A.C."/>
            <person name="de Araujo Lima B."/>
            <person name="Machado C.R."/>
            <person name="de Almeida Soares C.M."/>
            <person name="Probst C.M."/>
            <person name="de Menezes C.B."/>
            <person name="Thompson C.E."/>
            <person name="Bartholomeu D.C."/>
            <person name="Gradia D.F."/>
            <person name="Pavoni D.P."/>
            <person name="Grisard E.C."/>
            <person name="Fantinatti-Garboggini F."/>
            <person name="Marchini F.K."/>
            <person name="Rodrigues-Luiz G.F."/>
            <person name="Wagner G."/>
            <person name="Goldman G.H."/>
            <person name="Fietto J.L."/>
            <person name="Elias M.C."/>
            <person name="Goldman M.H."/>
            <person name="Sagot M.F."/>
            <person name="Pereira M."/>
            <person name="Stoco P.H."/>
            <person name="de Mendonca-Neto R.P."/>
            <person name="Teixeira S.M."/>
            <person name="Maciel T.E."/>
            <person name="de Oliveira Mendes T.A."/>
            <person name="Urmenyi T.P."/>
            <person name="de Souza W."/>
            <person name="Schenkman S."/>
            <person name="de Vasconcelos A.T."/>
        </authorList>
    </citation>
    <scope>NUCLEOTIDE SEQUENCE [LARGE SCALE GENOMIC DNA]</scope>
</reference>
<dbReference type="Proteomes" id="UP000015354">
    <property type="component" value="Unassembled WGS sequence"/>
</dbReference>
<name>S9VUK8_9TRYP</name>
<dbReference type="AlphaFoldDB" id="S9VUK8"/>
<organism evidence="3 4">
    <name type="scientific">Strigomonas culicis</name>
    <dbReference type="NCBI Taxonomy" id="28005"/>
    <lineage>
        <taxon>Eukaryota</taxon>
        <taxon>Discoba</taxon>
        <taxon>Euglenozoa</taxon>
        <taxon>Kinetoplastea</taxon>
        <taxon>Metakinetoplastina</taxon>
        <taxon>Trypanosomatida</taxon>
        <taxon>Trypanosomatidae</taxon>
        <taxon>Strigomonadinae</taxon>
        <taxon>Strigomonas</taxon>
    </lineage>
</organism>
<dbReference type="OrthoDB" id="540004at2759"/>
<gene>
    <name evidence="3" type="ORF">STCU_03847</name>
    <name evidence="2" type="ORF">STCU_04330</name>
</gene>
<dbReference type="GO" id="GO:0032259">
    <property type="term" value="P:methylation"/>
    <property type="evidence" value="ECO:0007669"/>
    <property type="project" value="UniProtKB-KW"/>
</dbReference>
<keyword evidence="4" id="KW-1185">Reference proteome</keyword>
<evidence type="ECO:0000313" key="2">
    <source>
        <dbReference type="EMBL" id="EPY29911.1"/>
    </source>
</evidence>
<dbReference type="Gene3D" id="3.40.50.150">
    <property type="entry name" value="Vaccinia Virus protein VP39"/>
    <property type="match status" value="1"/>
</dbReference>
<evidence type="ECO:0000259" key="1">
    <source>
        <dbReference type="Pfam" id="PF13649"/>
    </source>
</evidence>
<dbReference type="EMBL" id="ATMH01004330">
    <property type="protein sequence ID" value="EPY29911.1"/>
    <property type="molecule type" value="Genomic_DNA"/>
</dbReference>
<dbReference type="Pfam" id="PF13649">
    <property type="entry name" value="Methyltransf_25"/>
    <property type="match status" value="1"/>
</dbReference>
<dbReference type="SUPFAM" id="SSF53335">
    <property type="entry name" value="S-adenosyl-L-methionine-dependent methyltransferases"/>
    <property type="match status" value="1"/>
</dbReference>
<dbReference type="InterPro" id="IPR041698">
    <property type="entry name" value="Methyltransf_25"/>
</dbReference>
<comment type="caution">
    <text evidence="3">The sequence shown here is derived from an EMBL/GenBank/DDBJ whole genome shotgun (WGS) entry which is preliminary data.</text>
</comment>
<dbReference type="EMBL" id="ATMH01003847">
    <property type="protein sequence ID" value="EPY30856.1"/>
    <property type="molecule type" value="Genomic_DNA"/>
</dbReference>
<sequence>MHLILSSLRDRIQGIRSFIYDLLIVSMTSQWYREVLLECPMDCTLLDVGIGTATSLIANRDIVLSKRMHVVGVDYDLSYVCSAQAKIGACSLRDAVRVEHASIHDYNKGWREKFDVIYFSGSFMIIPHQSEALRHCVGMLRSRVPKVPGGCNLFFTQTFERRSFVGQYVTPLLKRLLRLLTTIDFGNVTYEDDFRAALQRADVEIVAMRDIKKGYFRRQVIVHARPMAASTV</sequence>
<keyword evidence="3" id="KW-0489">Methyltransferase</keyword>
<protein>
    <submittedName>
        <fullName evidence="3">Type 11 methyltransferase</fullName>
    </submittedName>
</protein>
<proteinExistence type="predicted"/>
<evidence type="ECO:0000313" key="4">
    <source>
        <dbReference type="Proteomes" id="UP000015354"/>
    </source>
</evidence>
<keyword evidence="3" id="KW-0808">Transferase</keyword>
<feature type="domain" description="Methyltransferase" evidence="1">
    <location>
        <begin position="46"/>
        <end position="141"/>
    </location>
</feature>
<reference evidence="3" key="2">
    <citation type="submission" date="2013-03" db="EMBL/GenBank/DDBJ databases">
        <authorList>
            <person name="Motta M.C.M."/>
            <person name="Martins A.C.A."/>
            <person name="Preta C.M.C.C."/>
            <person name="Silva R."/>
            <person name="de Souza S.S."/>
            <person name="Klein C.C."/>
            <person name="de Almeida L.G.P."/>
            <person name="Cunha O.L."/>
            <person name="Colabardini A.C."/>
            <person name="Lima B.A."/>
            <person name="Machado C.R."/>
            <person name="Soares C.M.A."/>
            <person name="de Menezes C.B.A."/>
            <person name="Bartolomeu D.C."/>
            <person name="Grisard E.C."/>
            <person name="Fantinatti-Garboggini F."/>
            <person name="Rodrigues-Luiz G.F."/>
            <person name="Wagner G."/>
            <person name="Goldman G.H."/>
            <person name="Fietto J.L.R."/>
            <person name="Ciapina L.P."/>
            <person name="Brocchi M."/>
            <person name="Elias M.C."/>
            <person name="Goldman M.H.S."/>
            <person name="Sagot M.-F."/>
            <person name="Pereira M."/>
            <person name="Stoco P.H."/>
            <person name="Teixeira S.M.R."/>
            <person name="de Mendonca-Neto R.P."/>
            <person name="Maciel T.E.F."/>
            <person name="Mendes T.A.O."/>
            <person name="Urmenyi T.P."/>
            <person name="Teixeira M.M.G."/>
            <person name="de Camargo E.F.P."/>
            <person name="de Sousa W."/>
            <person name="Schenkman S."/>
            <person name="de Vasconcelos A.T.R."/>
        </authorList>
    </citation>
    <scope>NUCLEOTIDE SEQUENCE</scope>
</reference>
<dbReference type="InterPro" id="IPR029063">
    <property type="entry name" value="SAM-dependent_MTases_sf"/>
</dbReference>
<dbReference type="CDD" id="cd02440">
    <property type="entry name" value="AdoMet_MTases"/>
    <property type="match status" value="1"/>
</dbReference>
<evidence type="ECO:0000313" key="3">
    <source>
        <dbReference type="EMBL" id="EPY30856.1"/>
    </source>
</evidence>